<dbReference type="Proteomes" id="UP000249169">
    <property type="component" value="Unassembled WGS sequence"/>
</dbReference>
<evidence type="ECO:0000313" key="3">
    <source>
        <dbReference type="Proteomes" id="UP000249169"/>
    </source>
</evidence>
<organism evidence="2 3">
    <name type="scientific">Lujinxingia litoralis</name>
    <dbReference type="NCBI Taxonomy" id="2211119"/>
    <lineage>
        <taxon>Bacteria</taxon>
        <taxon>Deltaproteobacteria</taxon>
        <taxon>Bradymonadales</taxon>
        <taxon>Lujinxingiaceae</taxon>
        <taxon>Lujinxingia</taxon>
    </lineage>
</organism>
<proteinExistence type="predicted"/>
<dbReference type="PROSITE" id="PS51257">
    <property type="entry name" value="PROKAR_LIPOPROTEIN"/>
    <property type="match status" value="1"/>
</dbReference>
<protein>
    <recommendedName>
        <fullName evidence="4">Peptidase C-terminal archaeal/bacterial domain-containing protein</fullName>
    </recommendedName>
</protein>
<sequence>MRYVDMKRKRVVRALGMLMLAAVVVSGCGGEGGFGSECARGECPSMRAITDDLADRVEVEWTGESDAEIVLPAPREQVIFGGTMLNESPPPTFTFEGEPGQWVAITVYSRGMAWPTFRVGEGHGYTRWSLTNREEYGVARRVMLLPREGTYSLRVYSGVKSDVAADRLTSGGEDAHFVGVIETLAPPAPRALPVDGPVREERFLNVQRSLYQLEEGQGGPVGLQVEAFHDDGHPYFALTMTLGDIAPLASSDLRIRSIPIRRNPVLRRVVNLEEEPQVHVDLNNHTNNYGWYRVSARALEAMAPEAQLRAEEEGAPGQIMVAYHRNWAGAPAQLEIRKGGTPVITDDDVPGVGEQSYTKGAVEYALYLEEGDSVEARLTPAAGTPLYEAEVHVEVKEPLAIWEAYPGAQGVQIEYKERLGARRSEYVLLNVREPTGVTISASGAGGELEYASAADVDVYLYDIDDPSAPLRSKQGFGGERFWSRLEAGRYLVQFEGYSRLELGMWLSAEYDPPR</sequence>
<name>A0A328C3N1_9DELT</name>
<evidence type="ECO:0000313" key="2">
    <source>
        <dbReference type="EMBL" id="RAL20525.1"/>
    </source>
</evidence>
<evidence type="ECO:0008006" key="4">
    <source>
        <dbReference type="Google" id="ProtNLM"/>
    </source>
</evidence>
<dbReference type="AlphaFoldDB" id="A0A328C3N1"/>
<accession>A0A328C3N1</accession>
<dbReference type="RefSeq" id="WP_111731121.1">
    <property type="nucleotide sequence ID" value="NZ_QHKO01000010.1"/>
</dbReference>
<reference evidence="2 3" key="1">
    <citation type="submission" date="2018-05" db="EMBL/GenBank/DDBJ databases">
        <title>Lujinxingia marina gen. nov. sp. nov., a new facultative anaerobic member of the class Deltaproteobacteria, and proposal of Lujinxingaceae fam. nov.</title>
        <authorList>
            <person name="Li C.-M."/>
        </authorList>
    </citation>
    <scope>NUCLEOTIDE SEQUENCE [LARGE SCALE GENOMIC DNA]</scope>
    <source>
        <strain evidence="2 3">B210</strain>
    </source>
</reference>
<feature type="signal peptide" evidence="1">
    <location>
        <begin position="1"/>
        <end position="27"/>
    </location>
</feature>
<gene>
    <name evidence="2" type="ORF">DL240_17140</name>
</gene>
<comment type="caution">
    <text evidence="2">The sequence shown here is derived from an EMBL/GenBank/DDBJ whole genome shotgun (WGS) entry which is preliminary data.</text>
</comment>
<dbReference type="OrthoDB" id="5538204at2"/>
<evidence type="ECO:0000256" key="1">
    <source>
        <dbReference type="SAM" id="SignalP"/>
    </source>
</evidence>
<keyword evidence="3" id="KW-1185">Reference proteome</keyword>
<feature type="chain" id="PRO_5016360811" description="Peptidase C-terminal archaeal/bacterial domain-containing protein" evidence="1">
    <location>
        <begin position="28"/>
        <end position="514"/>
    </location>
</feature>
<keyword evidence="1" id="KW-0732">Signal</keyword>
<dbReference type="EMBL" id="QHKO01000010">
    <property type="protein sequence ID" value="RAL20525.1"/>
    <property type="molecule type" value="Genomic_DNA"/>
</dbReference>